<proteinExistence type="predicted"/>
<dbReference type="EMBL" id="CM046398">
    <property type="protein sequence ID" value="KAI8531477.1"/>
    <property type="molecule type" value="Genomic_DNA"/>
</dbReference>
<sequence>MASSETNFPQFPPPPPPAGKPPPPPPPRIPPPPPRIPPPPPPHITPPPPPPSPDHPTVIVIFFISFGCIFFLAFLAIAIYCFIKKTKKKNVVQEADIIHVDEHLKVKKGIVQGPHGAEAVALSFEDDVHVVEEIKKNEMFVEGKHVKSTDETSSALEEGTSTSSSRQHDHLEHRL</sequence>
<evidence type="ECO:0000313" key="2">
    <source>
        <dbReference type="Proteomes" id="UP001062846"/>
    </source>
</evidence>
<dbReference type="Proteomes" id="UP001062846">
    <property type="component" value="Chromosome 11"/>
</dbReference>
<comment type="caution">
    <text evidence="1">The sequence shown here is derived from an EMBL/GenBank/DDBJ whole genome shotgun (WGS) entry which is preliminary data.</text>
</comment>
<evidence type="ECO:0000313" key="1">
    <source>
        <dbReference type="EMBL" id="KAI8531477.1"/>
    </source>
</evidence>
<protein>
    <submittedName>
        <fullName evidence="1">Uncharacterized protein</fullName>
    </submittedName>
</protein>
<organism evidence="1 2">
    <name type="scientific">Rhododendron molle</name>
    <name type="common">Chinese azalea</name>
    <name type="synonym">Azalea mollis</name>
    <dbReference type="NCBI Taxonomy" id="49168"/>
    <lineage>
        <taxon>Eukaryota</taxon>
        <taxon>Viridiplantae</taxon>
        <taxon>Streptophyta</taxon>
        <taxon>Embryophyta</taxon>
        <taxon>Tracheophyta</taxon>
        <taxon>Spermatophyta</taxon>
        <taxon>Magnoliopsida</taxon>
        <taxon>eudicotyledons</taxon>
        <taxon>Gunneridae</taxon>
        <taxon>Pentapetalae</taxon>
        <taxon>asterids</taxon>
        <taxon>Ericales</taxon>
        <taxon>Ericaceae</taxon>
        <taxon>Ericoideae</taxon>
        <taxon>Rhodoreae</taxon>
        <taxon>Rhododendron</taxon>
    </lineage>
</organism>
<accession>A0ACC0LT28</accession>
<reference evidence="1" key="1">
    <citation type="submission" date="2022-02" db="EMBL/GenBank/DDBJ databases">
        <title>Plant Genome Project.</title>
        <authorList>
            <person name="Zhang R.-G."/>
        </authorList>
    </citation>
    <scope>NUCLEOTIDE SEQUENCE</scope>
    <source>
        <strain evidence="1">AT1</strain>
    </source>
</reference>
<name>A0ACC0LT28_RHOML</name>
<gene>
    <name evidence="1" type="ORF">RHMOL_Rhmol11G0139300</name>
</gene>
<keyword evidence="2" id="KW-1185">Reference proteome</keyword>